<dbReference type="EMBL" id="ML210153">
    <property type="protein sequence ID" value="TFK28890.1"/>
    <property type="molecule type" value="Genomic_DNA"/>
</dbReference>
<keyword evidence="4" id="KW-1185">Reference proteome</keyword>
<feature type="compositionally biased region" description="Low complexity" evidence="2">
    <location>
        <begin position="173"/>
        <end position="183"/>
    </location>
</feature>
<keyword evidence="1" id="KW-0175">Coiled coil</keyword>
<accession>A0A5C3L808</accession>
<feature type="compositionally biased region" description="Pro residues" evidence="2">
    <location>
        <begin position="156"/>
        <end position="166"/>
    </location>
</feature>
<reference evidence="3 4" key="1">
    <citation type="journal article" date="2019" name="Nat. Ecol. Evol.">
        <title>Megaphylogeny resolves global patterns of mushroom evolution.</title>
        <authorList>
            <person name="Varga T."/>
            <person name="Krizsan K."/>
            <person name="Foldi C."/>
            <person name="Dima B."/>
            <person name="Sanchez-Garcia M."/>
            <person name="Sanchez-Ramirez S."/>
            <person name="Szollosi G.J."/>
            <person name="Szarkandi J.G."/>
            <person name="Papp V."/>
            <person name="Albert L."/>
            <person name="Andreopoulos W."/>
            <person name="Angelini C."/>
            <person name="Antonin V."/>
            <person name="Barry K.W."/>
            <person name="Bougher N.L."/>
            <person name="Buchanan P."/>
            <person name="Buyck B."/>
            <person name="Bense V."/>
            <person name="Catcheside P."/>
            <person name="Chovatia M."/>
            <person name="Cooper J."/>
            <person name="Damon W."/>
            <person name="Desjardin D."/>
            <person name="Finy P."/>
            <person name="Geml J."/>
            <person name="Haridas S."/>
            <person name="Hughes K."/>
            <person name="Justo A."/>
            <person name="Karasinski D."/>
            <person name="Kautmanova I."/>
            <person name="Kiss B."/>
            <person name="Kocsube S."/>
            <person name="Kotiranta H."/>
            <person name="LaButti K.M."/>
            <person name="Lechner B.E."/>
            <person name="Liimatainen K."/>
            <person name="Lipzen A."/>
            <person name="Lukacs Z."/>
            <person name="Mihaltcheva S."/>
            <person name="Morgado L.N."/>
            <person name="Niskanen T."/>
            <person name="Noordeloos M.E."/>
            <person name="Ohm R.A."/>
            <person name="Ortiz-Santana B."/>
            <person name="Ovrebo C."/>
            <person name="Racz N."/>
            <person name="Riley R."/>
            <person name="Savchenko A."/>
            <person name="Shiryaev A."/>
            <person name="Soop K."/>
            <person name="Spirin V."/>
            <person name="Szebenyi C."/>
            <person name="Tomsovsky M."/>
            <person name="Tulloss R.E."/>
            <person name="Uehling J."/>
            <person name="Grigoriev I.V."/>
            <person name="Vagvolgyi C."/>
            <person name="Papp T."/>
            <person name="Martin F.M."/>
            <person name="Miettinen O."/>
            <person name="Hibbett D.S."/>
            <person name="Nagy L.G."/>
        </authorList>
    </citation>
    <scope>NUCLEOTIDE SEQUENCE [LARGE SCALE GENOMIC DNA]</scope>
    <source>
        <strain evidence="3 4">CBS 121175</strain>
    </source>
</reference>
<protein>
    <submittedName>
        <fullName evidence="3">Uncharacterized protein</fullName>
    </submittedName>
</protein>
<dbReference type="Proteomes" id="UP000307440">
    <property type="component" value="Unassembled WGS sequence"/>
</dbReference>
<evidence type="ECO:0000256" key="1">
    <source>
        <dbReference type="SAM" id="Coils"/>
    </source>
</evidence>
<sequence>MVRTSSGQRIRPDSKHDQLIKNLNRDAELAQELQVYELEKDNEIQRLNDLLNRTKNSVKWLTLRIQELESTTNGDVQALERKYRHALRLIRDLIHERDHSRLDPQSGLDEFDEALYNEVLEEAKQKSSKGKQKAKHPDTNSSISTSRSSQGTARPSPRPSPAPPSSLPRDRLLPLSPTSTSLRKSPEPEESVEAQAALPPWAPDSGSVAESSSTMSLSHRIITSRSGHSRSAVYWKDCPKHIGLDGEYCSGTYSWEHLRRILKISDSKFESLKSLELEQGGGMRLQICKLGDPNRSLAAFLYHPIWYETYSTRDDLVEEMHVIEWATGDQCEKNKNYLRKRGVFEQLTEASPVLQVFVNPSTLDVSTKE</sequence>
<proteinExistence type="predicted"/>
<evidence type="ECO:0000313" key="4">
    <source>
        <dbReference type="Proteomes" id="UP000307440"/>
    </source>
</evidence>
<dbReference type="AlphaFoldDB" id="A0A5C3L808"/>
<evidence type="ECO:0000256" key="2">
    <source>
        <dbReference type="SAM" id="MobiDB-lite"/>
    </source>
</evidence>
<organism evidence="3 4">
    <name type="scientific">Coprinopsis marcescibilis</name>
    <name type="common">Agaric fungus</name>
    <name type="synonym">Psathyrella marcescibilis</name>
    <dbReference type="NCBI Taxonomy" id="230819"/>
    <lineage>
        <taxon>Eukaryota</taxon>
        <taxon>Fungi</taxon>
        <taxon>Dikarya</taxon>
        <taxon>Basidiomycota</taxon>
        <taxon>Agaricomycotina</taxon>
        <taxon>Agaricomycetes</taxon>
        <taxon>Agaricomycetidae</taxon>
        <taxon>Agaricales</taxon>
        <taxon>Agaricineae</taxon>
        <taxon>Psathyrellaceae</taxon>
        <taxon>Coprinopsis</taxon>
    </lineage>
</organism>
<evidence type="ECO:0000313" key="3">
    <source>
        <dbReference type="EMBL" id="TFK28890.1"/>
    </source>
</evidence>
<gene>
    <name evidence="3" type="ORF">FA15DRAFT_664985</name>
</gene>
<feature type="region of interest" description="Disordered" evidence="2">
    <location>
        <begin position="123"/>
        <end position="213"/>
    </location>
</feature>
<name>A0A5C3L808_COPMA</name>
<feature type="coiled-coil region" evidence="1">
    <location>
        <begin position="33"/>
        <end position="96"/>
    </location>
</feature>